<reference evidence="2 3" key="1">
    <citation type="submission" date="2018-06" db="EMBL/GenBank/DDBJ databases">
        <authorList>
            <consortium name="Pathogen Informatics"/>
            <person name="Doyle S."/>
        </authorList>
    </citation>
    <scope>NUCLEOTIDE SEQUENCE [LARGE SCALE GENOMIC DNA]</scope>
    <source>
        <strain evidence="2 3">NCTC12272</strain>
    </source>
</reference>
<dbReference type="EMBL" id="LS483412">
    <property type="protein sequence ID" value="SQG89957.1"/>
    <property type="molecule type" value="Genomic_DNA"/>
</dbReference>
<dbReference type="Pfam" id="PF01710">
    <property type="entry name" value="HTH_Tnp_IS630"/>
    <property type="match status" value="1"/>
</dbReference>
<dbReference type="InterPro" id="IPR009057">
    <property type="entry name" value="Homeodomain-like_sf"/>
</dbReference>
<feature type="domain" description="Transposase Synechocystis PCC 6803" evidence="1">
    <location>
        <begin position="1"/>
        <end position="114"/>
    </location>
</feature>
<sequence length="114" mass="13172">MSYSTDFREKVLSFIEFGGKIKEACQLFSISHCSIYRWKNTKKSTGTVGRKPRPNSPYKINDDELKNYIRQHPDAYLNEIAAHFNVTSSGISKALSRLKITRKKSPRSIQKEMK</sequence>
<organism evidence="2 3">
    <name type="scientific">Legionella pneumophila subsp. pascullei</name>
    <dbReference type="NCBI Taxonomy" id="91890"/>
    <lineage>
        <taxon>Bacteria</taxon>
        <taxon>Pseudomonadati</taxon>
        <taxon>Pseudomonadota</taxon>
        <taxon>Gammaproteobacteria</taxon>
        <taxon>Legionellales</taxon>
        <taxon>Legionellaceae</taxon>
        <taxon>Legionella</taxon>
    </lineage>
</organism>
<accession>A0AAX2IU38</accession>
<dbReference type="Proteomes" id="UP000249566">
    <property type="component" value="Chromosome 1"/>
</dbReference>
<dbReference type="InterPro" id="IPR002622">
    <property type="entry name" value="Transposase_14"/>
</dbReference>
<evidence type="ECO:0000259" key="1">
    <source>
        <dbReference type="Pfam" id="PF01710"/>
    </source>
</evidence>
<dbReference type="AlphaFoldDB" id="A0AAX2IU38"/>
<evidence type="ECO:0000313" key="3">
    <source>
        <dbReference type="Proteomes" id="UP000249566"/>
    </source>
</evidence>
<dbReference type="SUPFAM" id="SSF46689">
    <property type="entry name" value="Homeodomain-like"/>
    <property type="match status" value="1"/>
</dbReference>
<name>A0AAX2IU38_LEGPN</name>
<evidence type="ECO:0000313" key="2">
    <source>
        <dbReference type="EMBL" id="SQG89957.1"/>
    </source>
</evidence>
<dbReference type="RefSeq" id="WP_027221318.1">
    <property type="nucleotide sequence ID" value="NZ_CAAAIJ010000004.1"/>
</dbReference>
<protein>
    <submittedName>
        <fullName evidence="2">Transposase</fullName>
    </submittedName>
</protein>
<proteinExistence type="predicted"/>
<gene>
    <name evidence="2" type="ORF">NCTC12272_01143</name>
</gene>